<dbReference type="Proteomes" id="UP000307173">
    <property type="component" value="Unassembled WGS sequence"/>
</dbReference>
<reference evidence="4 5" key="1">
    <citation type="journal article" date="2019" name="Front. Genet.">
        <title>Whole-Genome Sequencing of the Opportunistic Yeast Pathogen Candida inconspicua Uncovers Its Hybrid Origin.</title>
        <authorList>
            <person name="Mixao V."/>
            <person name="Hansen A.P."/>
            <person name="Saus E."/>
            <person name="Boekhout T."/>
            <person name="Lass-Florl C."/>
            <person name="Gabaldon T."/>
        </authorList>
    </citation>
    <scope>NUCLEOTIDE SEQUENCE [LARGE SCALE GENOMIC DNA]</scope>
    <source>
        <strain evidence="4 5">CBS 180</strain>
    </source>
</reference>
<feature type="domain" description="PH" evidence="2">
    <location>
        <begin position="811"/>
        <end position="1026"/>
    </location>
</feature>
<proteinExistence type="predicted"/>
<dbReference type="GO" id="GO:0005628">
    <property type="term" value="C:prospore membrane"/>
    <property type="evidence" value="ECO:0007669"/>
    <property type="project" value="TreeGrafter"/>
</dbReference>
<keyword evidence="5" id="KW-1185">Reference proteome</keyword>
<feature type="region of interest" description="Disordered" evidence="1">
    <location>
        <begin position="1233"/>
        <end position="1257"/>
    </location>
</feature>
<dbReference type="EMBL" id="SELW01000580">
    <property type="protein sequence ID" value="TID20389.1"/>
    <property type="molecule type" value="Genomic_DNA"/>
</dbReference>
<dbReference type="PANTHER" id="PTHR28076:SF1">
    <property type="entry name" value="PROSPORE MEMBRANE ADAPTER PROTEIN SPO71"/>
    <property type="match status" value="1"/>
</dbReference>
<feature type="region of interest" description="Disordered" evidence="1">
    <location>
        <begin position="1283"/>
        <end position="1302"/>
    </location>
</feature>
<dbReference type="PANTHER" id="PTHR28076">
    <property type="entry name" value="SPORULATION-SPECIFIC PROTEIN 71"/>
    <property type="match status" value="1"/>
</dbReference>
<dbReference type="GO" id="GO:1902657">
    <property type="term" value="P:protein localization to prospore membrane"/>
    <property type="evidence" value="ECO:0007669"/>
    <property type="project" value="InterPro"/>
</dbReference>
<evidence type="ECO:0000259" key="3">
    <source>
        <dbReference type="SMART" id="SM01316"/>
    </source>
</evidence>
<dbReference type="Pfam" id="PF23207">
    <property type="entry name" value="PH_SPO71"/>
    <property type="match status" value="1"/>
</dbReference>
<name>A0A4T0WY93_9ASCO</name>
<feature type="domain" description="Sporulation-specific protein 71 N-terminal" evidence="3">
    <location>
        <begin position="1"/>
        <end position="60"/>
    </location>
</feature>
<feature type="region of interest" description="Disordered" evidence="1">
    <location>
        <begin position="507"/>
        <end position="584"/>
    </location>
</feature>
<evidence type="ECO:0008006" key="6">
    <source>
        <dbReference type="Google" id="ProtNLM"/>
    </source>
</evidence>
<dbReference type="Pfam" id="PF15407">
    <property type="entry name" value="Spo7_2_N"/>
    <property type="match status" value="1"/>
</dbReference>
<dbReference type="SMART" id="SM00233">
    <property type="entry name" value="PH"/>
    <property type="match status" value="3"/>
</dbReference>
<dbReference type="OrthoDB" id="5579281at2759"/>
<dbReference type="STRING" id="52247.A0A4T0WY93"/>
<evidence type="ECO:0000313" key="4">
    <source>
        <dbReference type="EMBL" id="TID20389.1"/>
    </source>
</evidence>
<dbReference type="InterPro" id="IPR040345">
    <property type="entry name" value="Mug56/Spo71"/>
</dbReference>
<evidence type="ECO:0000313" key="5">
    <source>
        <dbReference type="Proteomes" id="UP000307173"/>
    </source>
</evidence>
<feature type="compositionally biased region" description="Low complexity" evidence="1">
    <location>
        <begin position="537"/>
        <end position="547"/>
    </location>
</feature>
<feature type="compositionally biased region" description="Low complexity" evidence="1">
    <location>
        <begin position="1240"/>
        <end position="1251"/>
    </location>
</feature>
<feature type="region of interest" description="Disordered" evidence="1">
    <location>
        <begin position="282"/>
        <end position="302"/>
    </location>
</feature>
<dbReference type="InterPro" id="IPR029217">
    <property type="entry name" value="Spo7_2_N"/>
</dbReference>
<sequence length="1365" mass="156580">MRLPRESYTVYRLRYGNAEELFLTSRVVFLGKIPNVWLMDKKSVLLNNIYRLRAITEAKNLLAEKITTENFESLVHKDDEILRVAGTPNDNTEITYTLEEIKKTKHKPKITSFLLNLKHREKVTKSKPSNDSKLSIPAIVLDSSTEQKLKCISDDTLGRTTYFSTPRESIELENTEFCKLFVPDENYNHVVDDDNDSDVVAKTQDFISAVHLKHSKISEGQMKDECLPSRTDLYVKNLSNDIANHSDYSPDDFSNKTLSEKQEILRIEINNAMIALHQQNHIDSQEMQESSSSSSSSSDDTFYTAHEQIDPRITFDDSDIDFNATATENDNFSGIQNLKPSNSSTYLLGSSNQKCQLNEQNPIPATLEDHTVYKEDRCTIESPFYIDDKSAETYRILKSNSLATKFASTMETRIAERKKRLSLILKRFEKGEIIKIEKMLVMSYSRDKVGLDSHSGTKKEEKWREYIVVVRATGDIEYPAMIQLYKTNRIVKRDAFFHLKDRLFEDSTDNKNSRSYVDNADADHFHSSSGGEDVEDNTTITDTNNHTSKSMKSVFTKLKPKKDGKKESSSKQKKSNDKTNDKTEEILKGRTVGKLAVSTIVISKFDTEISFANLLDKSIQINKTKGSRVFSYIFLAHSTTSAMTWISFLQQLLDPRDTGAINNNSLMINIPVLNVSLDIIGEKALLDFIMQEQIHSSEFLSVRYHNQGYRFEKPEIFGFILELLKKRLTRLEDANVLSKDNSTREFLDKLYLNEARLALAFKRYDRLEWILGENKSLVQTLWNCIGSTYDLEIREYKHDTHHILHKVLEPPPIEGFVVKLSDKFGRLTTTLGKHYFKLFYAFTSDNILFFQNFYRAVPAFPTTSDRVSPNTFISASGEVHEIELLEKSAKFSSTVFASSPYPLEGNHIAWLTPETTLSEYHERDEYALYDAERRTGLISGAHSMIDLTKVVDVRKVAKDNVSPLLKTSANLIWGINSNTDSEGENDFQQNCFELVTVDQTVVRLNVCTKKTRDEWIYRLKEISQYWSLKKSQELKKINDLRDKNLALLNTTDDQFEYVVASQVMNLTSKQEFSRAQADSEIYSISSYVLDKPILQCGYVYCRLMRGKQFEKLYAVLSPGFIVLYKVYNRSKTSRVAKNAAYYKKVRTIPLSTCYVFSQVGRSHSAYMSTIEIDSKVDYSGIPRVYNDGWRSSEPPVQRLFTVWVGSKKVVIKDRKEKKSRQSTHHNVKVMDVHSNSTMIQSSSENESGSSDNEQDSVGMKFGKTLKRTISNTTKFGEKVNNEVNKHEKDGPEPEMDEHTEFKSVPADEERISPIEILKTRSKLGVAGEGFLFLVRSRIERDIWVTRLMTEIERFSSIRNNDITIV</sequence>
<evidence type="ECO:0000256" key="1">
    <source>
        <dbReference type="SAM" id="MobiDB-lite"/>
    </source>
</evidence>
<dbReference type="Pfam" id="PF15404">
    <property type="entry name" value="PH_4"/>
    <property type="match status" value="2"/>
</dbReference>
<feature type="domain" description="PH" evidence="2">
    <location>
        <begin position="1093"/>
        <end position="1354"/>
    </location>
</feature>
<organism evidence="4 5">
    <name type="scientific">Pichia inconspicua</name>
    <dbReference type="NCBI Taxonomy" id="52247"/>
    <lineage>
        <taxon>Eukaryota</taxon>
        <taxon>Fungi</taxon>
        <taxon>Dikarya</taxon>
        <taxon>Ascomycota</taxon>
        <taxon>Saccharomycotina</taxon>
        <taxon>Pichiomycetes</taxon>
        <taxon>Pichiales</taxon>
        <taxon>Pichiaceae</taxon>
        <taxon>Pichia</taxon>
    </lineage>
</organism>
<protein>
    <recommendedName>
        <fullName evidence="6">PH domain-containing protein</fullName>
    </recommendedName>
</protein>
<feature type="domain" description="PH" evidence="2">
    <location>
        <begin position="433"/>
        <end position="656"/>
    </location>
</feature>
<dbReference type="InterPro" id="IPR001849">
    <property type="entry name" value="PH_domain"/>
</dbReference>
<dbReference type="InterPro" id="IPR039486">
    <property type="entry name" value="Mug56/Spo71_PH"/>
</dbReference>
<comment type="caution">
    <text evidence="4">The sequence shown here is derived from an EMBL/GenBank/DDBJ whole genome shotgun (WGS) entry which is preliminary data.</text>
</comment>
<accession>A0A4T0WY93</accession>
<dbReference type="SMART" id="SM01316">
    <property type="entry name" value="Spo7_2_N"/>
    <property type="match status" value="1"/>
</dbReference>
<feature type="compositionally biased region" description="Basic and acidic residues" evidence="1">
    <location>
        <begin position="564"/>
        <end position="584"/>
    </location>
</feature>
<evidence type="ECO:0000259" key="2">
    <source>
        <dbReference type="SMART" id="SM00233"/>
    </source>
</evidence>
<dbReference type="InterPro" id="IPR057379">
    <property type="entry name" value="PH_SPO71"/>
</dbReference>
<gene>
    <name evidence="4" type="ORF">CANINC_003634</name>
</gene>